<organism evidence="2 3">
    <name type="scientific">Seriola dumerili</name>
    <name type="common">Greater amberjack</name>
    <name type="synonym">Caranx dumerili</name>
    <dbReference type="NCBI Taxonomy" id="41447"/>
    <lineage>
        <taxon>Eukaryota</taxon>
        <taxon>Metazoa</taxon>
        <taxon>Chordata</taxon>
        <taxon>Craniata</taxon>
        <taxon>Vertebrata</taxon>
        <taxon>Euteleostomi</taxon>
        <taxon>Actinopterygii</taxon>
        <taxon>Neopterygii</taxon>
        <taxon>Teleostei</taxon>
        <taxon>Neoteleostei</taxon>
        <taxon>Acanthomorphata</taxon>
        <taxon>Carangaria</taxon>
        <taxon>Carangiformes</taxon>
        <taxon>Carangidae</taxon>
        <taxon>Seriola</taxon>
    </lineage>
</organism>
<feature type="domain" description="3-beta hydroxysteroid dehydrogenase/isomerase" evidence="1">
    <location>
        <begin position="10"/>
        <end position="49"/>
    </location>
</feature>
<dbReference type="GO" id="GO:0006694">
    <property type="term" value="P:steroid biosynthetic process"/>
    <property type="evidence" value="ECO:0007669"/>
    <property type="project" value="InterPro"/>
</dbReference>
<evidence type="ECO:0000313" key="3">
    <source>
        <dbReference type="Proteomes" id="UP000261420"/>
    </source>
</evidence>
<dbReference type="GeneTree" id="ENSGT00940000179983"/>
<dbReference type="Gene3D" id="3.40.50.720">
    <property type="entry name" value="NAD(P)-binding Rossmann-like Domain"/>
    <property type="match status" value="1"/>
</dbReference>
<keyword evidence="3" id="KW-1185">Reference proteome</keyword>
<sequence length="75" mass="8694">IRDSRGVVYLITGGCGFLGRHMLRVLLENEDKVEEVRVFDKHVDTSLSGLSKGKTSRRRLFVTTVLWCFRYISLY</sequence>
<name>A0A3B4VJI0_SERDU</name>
<evidence type="ECO:0000313" key="2">
    <source>
        <dbReference type="Ensembl" id="ENSSDUP00000030734.1"/>
    </source>
</evidence>
<proteinExistence type="predicted"/>
<dbReference type="Proteomes" id="UP000261420">
    <property type="component" value="Unplaced"/>
</dbReference>
<dbReference type="Ensembl" id="ENSSDUT00000031269.1">
    <property type="protein sequence ID" value="ENSSDUP00000030734.1"/>
    <property type="gene ID" value="ENSSDUG00000022141.1"/>
</dbReference>
<dbReference type="InterPro" id="IPR002225">
    <property type="entry name" value="3Beta_OHSteriod_DH/Estase"/>
</dbReference>
<dbReference type="SUPFAM" id="SSF51735">
    <property type="entry name" value="NAD(P)-binding Rossmann-fold domains"/>
    <property type="match status" value="1"/>
</dbReference>
<reference evidence="2" key="1">
    <citation type="submission" date="2025-08" db="UniProtKB">
        <authorList>
            <consortium name="Ensembl"/>
        </authorList>
    </citation>
    <scope>IDENTIFICATION</scope>
</reference>
<dbReference type="InterPro" id="IPR036291">
    <property type="entry name" value="NAD(P)-bd_dom_sf"/>
</dbReference>
<accession>A0A3B4VJI0</accession>
<evidence type="ECO:0000259" key="1">
    <source>
        <dbReference type="Pfam" id="PF01073"/>
    </source>
</evidence>
<dbReference type="GO" id="GO:0016616">
    <property type="term" value="F:oxidoreductase activity, acting on the CH-OH group of donors, NAD or NADP as acceptor"/>
    <property type="evidence" value="ECO:0007669"/>
    <property type="project" value="InterPro"/>
</dbReference>
<dbReference type="STRING" id="41447.ENSSDUP00000030734"/>
<dbReference type="Pfam" id="PF01073">
    <property type="entry name" value="3Beta_HSD"/>
    <property type="match status" value="1"/>
</dbReference>
<dbReference type="AlphaFoldDB" id="A0A3B4VJI0"/>
<protein>
    <recommendedName>
        <fullName evidence="1">3-beta hydroxysteroid dehydrogenase/isomerase domain-containing protein</fullName>
    </recommendedName>
</protein>
<reference evidence="2" key="2">
    <citation type="submission" date="2025-09" db="UniProtKB">
        <authorList>
            <consortium name="Ensembl"/>
        </authorList>
    </citation>
    <scope>IDENTIFICATION</scope>
</reference>